<dbReference type="OrthoDB" id="62120at2759"/>
<evidence type="ECO:0000313" key="19">
    <source>
        <dbReference type="EMBL" id="KAF9449843.1"/>
    </source>
</evidence>
<keyword evidence="9" id="KW-0325">Glycoprotein</keyword>
<evidence type="ECO:0000256" key="1">
    <source>
        <dbReference type="ARBA" id="ARBA00004401"/>
    </source>
</evidence>
<feature type="compositionally biased region" description="Polar residues" evidence="16">
    <location>
        <begin position="193"/>
        <end position="206"/>
    </location>
</feature>
<dbReference type="PANTHER" id="PTHR31297:SF34">
    <property type="entry name" value="GLUCAN 1,3-BETA-GLUCOSIDASE 2"/>
    <property type="match status" value="1"/>
</dbReference>
<gene>
    <name evidence="19" type="ORF">P691DRAFT_758677</name>
</gene>
<comment type="function">
    <text evidence="13">Glucosidase involved in the degradation of cellulosic biomass. Active on lichenan.</text>
</comment>
<keyword evidence="4 17" id="KW-0812">Transmembrane</keyword>
<dbReference type="GO" id="GO:0009986">
    <property type="term" value="C:cell surface"/>
    <property type="evidence" value="ECO:0007669"/>
    <property type="project" value="TreeGrafter"/>
</dbReference>
<feature type="compositionally biased region" description="Low complexity" evidence="16">
    <location>
        <begin position="177"/>
        <end position="192"/>
    </location>
</feature>
<evidence type="ECO:0000256" key="2">
    <source>
        <dbReference type="ARBA" id="ARBA00005641"/>
    </source>
</evidence>
<dbReference type="EC" id="3.2.1.58" evidence="14"/>
<evidence type="ECO:0000256" key="5">
    <source>
        <dbReference type="ARBA" id="ARBA00022801"/>
    </source>
</evidence>
<dbReference type="Proteomes" id="UP000807342">
    <property type="component" value="Unassembled WGS sequence"/>
</dbReference>
<feature type="region of interest" description="Disordered" evidence="16">
    <location>
        <begin position="177"/>
        <end position="219"/>
    </location>
</feature>
<evidence type="ECO:0000256" key="10">
    <source>
        <dbReference type="ARBA" id="ARBA00023295"/>
    </source>
</evidence>
<evidence type="ECO:0000313" key="20">
    <source>
        <dbReference type="Proteomes" id="UP000807342"/>
    </source>
</evidence>
<keyword evidence="10" id="KW-0326">Glycosidase</keyword>
<dbReference type="Gene3D" id="3.20.20.80">
    <property type="entry name" value="Glycosidases"/>
    <property type="match status" value="1"/>
</dbReference>
<accession>A0A9P6C644</accession>
<dbReference type="InterPro" id="IPR001547">
    <property type="entry name" value="Glyco_hydro_5"/>
</dbReference>
<keyword evidence="5 19" id="KW-0378">Hydrolase</keyword>
<dbReference type="GO" id="GO:0004338">
    <property type="term" value="F:glucan exo-1,3-beta-glucosidase activity"/>
    <property type="evidence" value="ECO:0007669"/>
    <property type="project" value="UniProtKB-EC"/>
</dbReference>
<dbReference type="SUPFAM" id="SSF51445">
    <property type="entry name" value="(Trans)glycosidases"/>
    <property type="match status" value="1"/>
</dbReference>
<comment type="caution">
    <text evidence="19">The sequence shown here is derived from an EMBL/GenBank/DDBJ whole genome shotgun (WGS) entry which is preliminary data.</text>
</comment>
<feature type="transmembrane region" description="Helical" evidence="17">
    <location>
        <begin position="148"/>
        <end position="170"/>
    </location>
</feature>
<proteinExistence type="inferred from homology"/>
<evidence type="ECO:0000256" key="14">
    <source>
        <dbReference type="ARBA" id="ARBA00038929"/>
    </source>
</evidence>
<evidence type="ECO:0000256" key="13">
    <source>
        <dbReference type="ARBA" id="ARBA00037126"/>
    </source>
</evidence>
<keyword evidence="7 17" id="KW-1133">Transmembrane helix</keyword>
<keyword evidence="20" id="KW-1185">Reference proteome</keyword>
<evidence type="ECO:0000256" key="6">
    <source>
        <dbReference type="ARBA" id="ARBA00022968"/>
    </source>
</evidence>
<evidence type="ECO:0000256" key="11">
    <source>
        <dbReference type="ARBA" id="ARBA00023316"/>
    </source>
</evidence>
<evidence type="ECO:0000256" key="9">
    <source>
        <dbReference type="ARBA" id="ARBA00023180"/>
    </source>
</evidence>
<comment type="subcellular location">
    <subcellularLocation>
        <location evidence="1">Cell membrane</location>
        <topology evidence="1">Single-pass type II membrane protein</topology>
    </subcellularLocation>
</comment>
<feature type="region of interest" description="Disordered" evidence="16">
    <location>
        <begin position="115"/>
        <end position="138"/>
    </location>
</feature>
<dbReference type="InterPro" id="IPR017853">
    <property type="entry name" value="GH"/>
</dbReference>
<feature type="compositionally biased region" description="Polar residues" evidence="16">
    <location>
        <begin position="74"/>
        <end position="93"/>
    </location>
</feature>
<evidence type="ECO:0000256" key="4">
    <source>
        <dbReference type="ARBA" id="ARBA00022692"/>
    </source>
</evidence>
<name>A0A9P6C644_9AGAR</name>
<keyword evidence="6" id="KW-0735">Signal-anchor</keyword>
<evidence type="ECO:0000256" key="16">
    <source>
        <dbReference type="SAM" id="MobiDB-lite"/>
    </source>
</evidence>
<keyword evidence="3" id="KW-1003">Cell membrane</keyword>
<dbReference type="EMBL" id="MU151118">
    <property type="protein sequence ID" value="KAF9449843.1"/>
    <property type="molecule type" value="Genomic_DNA"/>
</dbReference>
<keyword evidence="8 17" id="KW-0472">Membrane</keyword>
<dbReference type="PANTHER" id="PTHR31297">
    <property type="entry name" value="GLUCAN ENDO-1,6-BETA-GLUCOSIDASE B"/>
    <property type="match status" value="1"/>
</dbReference>
<dbReference type="GO" id="GO:0005886">
    <property type="term" value="C:plasma membrane"/>
    <property type="evidence" value="ECO:0007669"/>
    <property type="project" value="UniProtKB-SubCell"/>
</dbReference>
<feature type="compositionally biased region" description="Basic and acidic residues" evidence="16">
    <location>
        <begin position="1"/>
        <end position="10"/>
    </location>
</feature>
<evidence type="ECO:0000256" key="7">
    <source>
        <dbReference type="ARBA" id="ARBA00022989"/>
    </source>
</evidence>
<evidence type="ECO:0000256" key="3">
    <source>
        <dbReference type="ARBA" id="ARBA00022475"/>
    </source>
</evidence>
<comment type="catalytic activity">
    <reaction evidence="12">
        <text>Successive hydrolysis of beta-D-glucose units from the non-reducing ends of (1-&gt;3)-beta-D-glucans, releasing alpha-glucose.</text>
        <dbReference type="EC" id="3.2.1.58"/>
    </reaction>
</comment>
<dbReference type="Pfam" id="PF00150">
    <property type="entry name" value="Cellulase"/>
    <property type="match status" value="1"/>
</dbReference>
<organism evidence="19 20">
    <name type="scientific">Macrolepiota fuliginosa MF-IS2</name>
    <dbReference type="NCBI Taxonomy" id="1400762"/>
    <lineage>
        <taxon>Eukaryota</taxon>
        <taxon>Fungi</taxon>
        <taxon>Dikarya</taxon>
        <taxon>Basidiomycota</taxon>
        <taxon>Agaricomycotina</taxon>
        <taxon>Agaricomycetes</taxon>
        <taxon>Agaricomycetidae</taxon>
        <taxon>Agaricales</taxon>
        <taxon>Agaricineae</taxon>
        <taxon>Agaricaceae</taxon>
        <taxon>Macrolepiota</taxon>
    </lineage>
</organism>
<dbReference type="GO" id="GO:0009251">
    <property type="term" value="P:glucan catabolic process"/>
    <property type="evidence" value="ECO:0007669"/>
    <property type="project" value="TreeGrafter"/>
</dbReference>
<evidence type="ECO:0000259" key="18">
    <source>
        <dbReference type="Pfam" id="PF00150"/>
    </source>
</evidence>
<reference evidence="19" key="1">
    <citation type="submission" date="2020-11" db="EMBL/GenBank/DDBJ databases">
        <authorList>
            <consortium name="DOE Joint Genome Institute"/>
            <person name="Ahrendt S."/>
            <person name="Riley R."/>
            <person name="Andreopoulos W."/>
            <person name="Labutti K."/>
            <person name="Pangilinan J."/>
            <person name="Ruiz-Duenas F.J."/>
            <person name="Barrasa J.M."/>
            <person name="Sanchez-Garcia M."/>
            <person name="Camarero S."/>
            <person name="Miyauchi S."/>
            <person name="Serrano A."/>
            <person name="Linde D."/>
            <person name="Babiker R."/>
            <person name="Drula E."/>
            <person name="Ayuso-Fernandez I."/>
            <person name="Pacheco R."/>
            <person name="Padilla G."/>
            <person name="Ferreira P."/>
            <person name="Barriuso J."/>
            <person name="Kellner H."/>
            <person name="Castanera R."/>
            <person name="Alfaro M."/>
            <person name="Ramirez L."/>
            <person name="Pisabarro A.G."/>
            <person name="Kuo A."/>
            <person name="Tritt A."/>
            <person name="Lipzen A."/>
            <person name="He G."/>
            <person name="Yan M."/>
            <person name="Ng V."/>
            <person name="Cullen D."/>
            <person name="Martin F."/>
            <person name="Rosso M.-N."/>
            <person name="Henrissat B."/>
            <person name="Hibbett D."/>
            <person name="Martinez A.T."/>
            <person name="Grigoriev I.V."/>
        </authorList>
    </citation>
    <scope>NUCLEOTIDE SEQUENCE</scope>
    <source>
        <strain evidence="19">MF-IS2</strain>
    </source>
</reference>
<feature type="region of interest" description="Disordered" evidence="16">
    <location>
        <begin position="804"/>
        <end position="834"/>
    </location>
</feature>
<dbReference type="InterPro" id="IPR050386">
    <property type="entry name" value="Glycosyl_hydrolase_5"/>
</dbReference>
<dbReference type="GO" id="GO:0071555">
    <property type="term" value="P:cell wall organization"/>
    <property type="evidence" value="ECO:0007669"/>
    <property type="project" value="UniProtKB-KW"/>
</dbReference>
<comment type="similarity">
    <text evidence="2">Belongs to the glycosyl hydrolase 5 (cellulase A) family.</text>
</comment>
<feature type="region of interest" description="Disordered" evidence="16">
    <location>
        <begin position="71"/>
        <end position="93"/>
    </location>
</feature>
<protein>
    <recommendedName>
        <fullName evidence="14">glucan 1,3-beta-glucosidase</fullName>
        <ecNumber evidence="14">3.2.1.58</ecNumber>
    </recommendedName>
    <alternativeName>
        <fullName evidence="15">Exo-1,3-beta-glucanase D</fullName>
    </alternativeName>
</protein>
<evidence type="ECO:0000256" key="15">
    <source>
        <dbReference type="ARBA" id="ARBA00041260"/>
    </source>
</evidence>
<dbReference type="AlphaFoldDB" id="A0A9P6C644"/>
<feature type="domain" description="Glycoside hydrolase family 5" evidence="18">
    <location>
        <begin position="348"/>
        <end position="548"/>
    </location>
</feature>
<feature type="region of interest" description="Disordered" evidence="16">
    <location>
        <begin position="1"/>
        <end position="40"/>
    </location>
</feature>
<evidence type="ECO:0000256" key="8">
    <source>
        <dbReference type="ARBA" id="ARBA00023136"/>
    </source>
</evidence>
<dbReference type="GO" id="GO:0005576">
    <property type="term" value="C:extracellular region"/>
    <property type="evidence" value="ECO:0007669"/>
    <property type="project" value="TreeGrafter"/>
</dbReference>
<keyword evidence="11" id="KW-0961">Cell wall biogenesis/degradation</keyword>
<evidence type="ECO:0000256" key="12">
    <source>
        <dbReference type="ARBA" id="ARBA00036824"/>
    </source>
</evidence>
<evidence type="ECO:0000256" key="17">
    <source>
        <dbReference type="SAM" id="Phobius"/>
    </source>
</evidence>
<sequence length="834" mass="90377">MASDQSRKILYDPLPLTSEDQRSSAALYDPPPSQASFQTTELRETDISGAAAPRFLGTALYDDPAFRPRESIAPSYNTGNSRPVSEYNSSDYALNDQNPRFGGAYRDDPNDDFYGTDLNAAPVGQPSRALEEKRPAYASPAKKSRTKIIVLAVLAGLILLILAIVIPIYFTVIRPKSSSSPGNLNSNPDNSNKGPTSKPDTPQTRVVTGGDGSEVTMDDGTKFTYTNPFGGIWYYDEEDPFNNGARAQSWSPALNETFHYGTDKIRGVNLGGWLVTEPVSTTRIPRLLLLIICQVHVNFQMHGKRTYTQLNIFSVPALFEKYTNNQPPAVDEWTLSQAMQADTAGGGINQLEDHYKTFITEKDFAEIAGAGLNYVRIPIGFWAIETRDNEPYLAHTSWQYFLKAIKWARKYGIRINIDLHALPGSQNGWNHSGRLGTVGVLNGPMGYANAQRSLDIIRVLAEFISQPQYKDVVTMFGIVNEPQQSVMGQDALTRFYLEGYNIVRNAGGTGEGNGPWVSIHDGFSALSQWAGVFPNADRLSLDSHPYICFGGQSDAPMASYRTTPCDIWGSNFNNSMGNFGLTTAGEFSNAVTDCGLWLNGVNLGTRYEGSFVGGGSRIGDCATWTDWTKYDQNMKNDIKNFALASMDALQDYFFWTWKIGNSTTSGKVESPAWSYQLGLEQGWMPTDPRDAAGTCRNGSPWQPPLQPWQTGGTGAGNIPATATSAFAWPPTTVNNGGAITLLPSYTPTGPIPTLPAPTLTAPSGSTATPTTNPGSGWNNAADNVGFAAEVSGCTYLDPWISPDTAPPSPLCAGGAAGATRREASPKPMFTPPPA</sequence>